<name>A0A0P8XSD5_DROAN</name>
<dbReference type="EMBL" id="CH902618">
    <property type="protein sequence ID" value="KPU77590.1"/>
    <property type="molecule type" value="Genomic_DNA"/>
</dbReference>
<dbReference type="OrthoDB" id="6623662at2759"/>
<proteinExistence type="predicted"/>
<dbReference type="Pfam" id="PF14846">
    <property type="entry name" value="DUF4485"/>
    <property type="match status" value="1"/>
</dbReference>
<dbReference type="InterPro" id="IPR027831">
    <property type="entry name" value="DUF4485"/>
</dbReference>
<reference evidence="3 4" key="1">
    <citation type="journal article" date="2007" name="Nature">
        <title>Evolution of genes and genomes on the Drosophila phylogeny.</title>
        <authorList>
            <consortium name="Drosophila 12 Genomes Consortium"/>
            <person name="Clark A.G."/>
            <person name="Eisen M.B."/>
            <person name="Smith D.R."/>
            <person name="Bergman C.M."/>
            <person name="Oliver B."/>
            <person name="Markow T.A."/>
            <person name="Kaufman T.C."/>
            <person name="Kellis M."/>
            <person name="Gelbart W."/>
            <person name="Iyer V.N."/>
            <person name="Pollard D.A."/>
            <person name="Sackton T.B."/>
            <person name="Larracuente A.M."/>
            <person name="Singh N.D."/>
            <person name="Abad J.P."/>
            <person name="Abt D.N."/>
            <person name="Adryan B."/>
            <person name="Aguade M."/>
            <person name="Akashi H."/>
            <person name="Anderson W.W."/>
            <person name="Aquadro C.F."/>
            <person name="Ardell D.H."/>
            <person name="Arguello R."/>
            <person name="Artieri C.G."/>
            <person name="Barbash D.A."/>
            <person name="Barker D."/>
            <person name="Barsanti P."/>
            <person name="Batterham P."/>
            <person name="Batzoglou S."/>
            <person name="Begun D."/>
            <person name="Bhutkar A."/>
            <person name="Blanco E."/>
            <person name="Bosak S.A."/>
            <person name="Bradley R.K."/>
            <person name="Brand A.D."/>
            <person name="Brent M.R."/>
            <person name="Brooks A.N."/>
            <person name="Brown R.H."/>
            <person name="Butlin R.K."/>
            <person name="Caggese C."/>
            <person name="Calvi B.R."/>
            <person name="Bernardo de Carvalho A."/>
            <person name="Caspi A."/>
            <person name="Castrezana S."/>
            <person name="Celniker S.E."/>
            <person name="Chang J.L."/>
            <person name="Chapple C."/>
            <person name="Chatterji S."/>
            <person name="Chinwalla A."/>
            <person name="Civetta A."/>
            <person name="Clifton S.W."/>
            <person name="Comeron J.M."/>
            <person name="Costello J.C."/>
            <person name="Coyne J.A."/>
            <person name="Daub J."/>
            <person name="David R.G."/>
            <person name="Delcher A.L."/>
            <person name="Delehaunty K."/>
            <person name="Do C.B."/>
            <person name="Ebling H."/>
            <person name="Edwards K."/>
            <person name="Eickbush T."/>
            <person name="Evans J.D."/>
            <person name="Filipski A."/>
            <person name="Findeiss S."/>
            <person name="Freyhult E."/>
            <person name="Fulton L."/>
            <person name="Fulton R."/>
            <person name="Garcia A.C."/>
            <person name="Gardiner A."/>
            <person name="Garfield D.A."/>
            <person name="Garvin B.E."/>
            <person name="Gibson G."/>
            <person name="Gilbert D."/>
            <person name="Gnerre S."/>
            <person name="Godfrey J."/>
            <person name="Good R."/>
            <person name="Gotea V."/>
            <person name="Gravely B."/>
            <person name="Greenberg A.J."/>
            <person name="Griffiths-Jones S."/>
            <person name="Gross S."/>
            <person name="Guigo R."/>
            <person name="Gustafson E.A."/>
            <person name="Haerty W."/>
            <person name="Hahn M.W."/>
            <person name="Halligan D.L."/>
            <person name="Halpern A.L."/>
            <person name="Halter G.M."/>
            <person name="Han M.V."/>
            <person name="Heger A."/>
            <person name="Hillier L."/>
            <person name="Hinrichs A.S."/>
            <person name="Holmes I."/>
            <person name="Hoskins R.A."/>
            <person name="Hubisz M.J."/>
            <person name="Hultmark D."/>
            <person name="Huntley M.A."/>
            <person name="Jaffe D.B."/>
            <person name="Jagadeeshan S."/>
            <person name="Jeck W.R."/>
            <person name="Johnson J."/>
            <person name="Jones C.D."/>
            <person name="Jordan W.C."/>
            <person name="Karpen G.H."/>
            <person name="Kataoka E."/>
            <person name="Keightley P.D."/>
            <person name="Kheradpour P."/>
            <person name="Kirkness E.F."/>
            <person name="Koerich L.B."/>
            <person name="Kristiansen K."/>
            <person name="Kudrna D."/>
            <person name="Kulathinal R.J."/>
            <person name="Kumar S."/>
            <person name="Kwok R."/>
            <person name="Lander E."/>
            <person name="Langley C.H."/>
            <person name="Lapoint R."/>
            <person name="Lazzaro B.P."/>
            <person name="Lee S.J."/>
            <person name="Levesque L."/>
            <person name="Li R."/>
            <person name="Lin C.F."/>
            <person name="Lin M.F."/>
            <person name="Lindblad-Toh K."/>
            <person name="Llopart A."/>
            <person name="Long M."/>
            <person name="Low L."/>
            <person name="Lozovsky E."/>
            <person name="Lu J."/>
            <person name="Luo M."/>
            <person name="Machado C.A."/>
            <person name="Makalowski W."/>
            <person name="Marzo M."/>
            <person name="Matsuda M."/>
            <person name="Matzkin L."/>
            <person name="McAllister B."/>
            <person name="McBride C.S."/>
            <person name="McKernan B."/>
            <person name="McKernan K."/>
            <person name="Mendez-Lago M."/>
            <person name="Minx P."/>
            <person name="Mollenhauer M.U."/>
            <person name="Montooth K."/>
            <person name="Mount S.M."/>
            <person name="Mu X."/>
            <person name="Myers E."/>
            <person name="Negre B."/>
            <person name="Newfeld S."/>
            <person name="Nielsen R."/>
            <person name="Noor M.A."/>
            <person name="O'Grady P."/>
            <person name="Pachter L."/>
            <person name="Papaceit M."/>
            <person name="Parisi M.J."/>
            <person name="Parisi M."/>
            <person name="Parts L."/>
            <person name="Pedersen J.S."/>
            <person name="Pesole G."/>
            <person name="Phillippy A.M."/>
            <person name="Ponting C.P."/>
            <person name="Pop M."/>
            <person name="Porcelli D."/>
            <person name="Powell J.R."/>
            <person name="Prohaska S."/>
            <person name="Pruitt K."/>
            <person name="Puig M."/>
            <person name="Quesneville H."/>
            <person name="Ram K.R."/>
            <person name="Rand D."/>
            <person name="Rasmussen M.D."/>
            <person name="Reed L.K."/>
            <person name="Reenan R."/>
            <person name="Reily A."/>
            <person name="Remington K.A."/>
            <person name="Rieger T.T."/>
            <person name="Ritchie M.G."/>
            <person name="Robin C."/>
            <person name="Rogers Y.H."/>
            <person name="Rohde C."/>
            <person name="Rozas J."/>
            <person name="Rubenfield M.J."/>
            <person name="Ruiz A."/>
            <person name="Russo S."/>
            <person name="Salzberg S.L."/>
            <person name="Sanchez-Gracia A."/>
            <person name="Saranga D.J."/>
            <person name="Sato H."/>
            <person name="Schaeffer S.W."/>
            <person name="Schatz M.C."/>
            <person name="Schlenke T."/>
            <person name="Schwartz R."/>
            <person name="Segarra C."/>
            <person name="Singh R.S."/>
            <person name="Sirot L."/>
            <person name="Sirota M."/>
            <person name="Sisneros N.B."/>
            <person name="Smith C.D."/>
            <person name="Smith T.F."/>
            <person name="Spieth J."/>
            <person name="Stage D.E."/>
            <person name="Stark A."/>
            <person name="Stephan W."/>
            <person name="Strausberg R.L."/>
            <person name="Strempel S."/>
            <person name="Sturgill D."/>
            <person name="Sutton G."/>
            <person name="Sutton G.G."/>
            <person name="Tao W."/>
            <person name="Teichmann S."/>
            <person name="Tobari Y.N."/>
            <person name="Tomimura Y."/>
            <person name="Tsolas J.M."/>
            <person name="Valente V.L."/>
            <person name="Venter E."/>
            <person name="Venter J.C."/>
            <person name="Vicario S."/>
            <person name="Vieira F.G."/>
            <person name="Vilella A.J."/>
            <person name="Villasante A."/>
            <person name="Walenz B."/>
            <person name="Wang J."/>
            <person name="Wasserman M."/>
            <person name="Watts T."/>
            <person name="Wilson D."/>
            <person name="Wilson R.K."/>
            <person name="Wing R.A."/>
            <person name="Wolfner M.F."/>
            <person name="Wong A."/>
            <person name="Wong G.K."/>
            <person name="Wu C.I."/>
            <person name="Wu G."/>
            <person name="Yamamoto D."/>
            <person name="Yang H.P."/>
            <person name="Yang S.P."/>
            <person name="Yorke J.A."/>
            <person name="Yoshida K."/>
            <person name="Zdobnov E."/>
            <person name="Zhang P."/>
            <person name="Zhang Y."/>
            <person name="Zimin A.V."/>
            <person name="Baldwin J."/>
            <person name="Abdouelleil A."/>
            <person name="Abdulkadir J."/>
            <person name="Abebe A."/>
            <person name="Abera B."/>
            <person name="Abreu J."/>
            <person name="Acer S.C."/>
            <person name="Aftuck L."/>
            <person name="Alexander A."/>
            <person name="An P."/>
            <person name="Anderson E."/>
            <person name="Anderson S."/>
            <person name="Arachi H."/>
            <person name="Azer M."/>
            <person name="Bachantsang P."/>
            <person name="Barry A."/>
            <person name="Bayul T."/>
            <person name="Berlin A."/>
            <person name="Bessette D."/>
            <person name="Bloom T."/>
            <person name="Blye J."/>
            <person name="Boguslavskiy L."/>
            <person name="Bonnet C."/>
            <person name="Boukhgalter B."/>
            <person name="Bourzgui I."/>
            <person name="Brown A."/>
            <person name="Cahill P."/>
            <person name="Channer S."/>
            <person name="Cheshatsang Y."/>
            <person name="Chuda L."/>
            <person name="Citroen M."/>
            <person name="Collymore A."/>
            <person name="Cooke P."/>
            <person name="Costello M."/>
            <person name="D'Aco K."/>
            <person name="Daza R."/>
            <person name="De Haan G."/>
            <person name="DeGray S."/>
            <person name="DeMaso C."/>
            <person name="Dhargay N."/>
            <person name="Dooley K."/>
            <person name="Dooley E."/>
            <person name="Doricent M."/>
            <person name="Dorje P."/>
            <person name="Dorjee K."/>
            <person name="Dupes A."/>
            <person name="Elong R."/>
            <person name="Falk J."/>
            <person name="Farina A."/>
            <person name="Faro S."/>
            <person name="Ferguson D."/>
            <person name="Fisher S."/>
            <person name="Foley C.D."/>
            <person name="Franke A."/>
            <person name="Friedrich D."/>
            <person name="Gadbois L."/>
            <person name="Gearin G."/>
            <person name="Gearin C.R."/>
            <person name="Giannoukos G."/>
            <person name="Goode T."/>
            <person name="Graham J."/>
            <person name="Grandbois E."/>
            <person name="Grewal S."/>
            <person name="Gyaltsen K."/>
            <person name="Hafez N."/>
            <person name="Hagos B."/>
            <person name="Hall J."/>
            <person name="Henson C."/>
            <person name="Hollinger A."/>
            <person name="Honan T."/>
            <person name="Huard M.D."/>
            <person name="Hughes L."/>
            <person name="Hurhula B."/>
            <person name="Husby M.E."/>
            <person name="Kamat A."/>
            <person name="Kanga B."/>
            <person name="Kashin S."/>
            <person name="Khazanovich D."/>
            <person name="Kisner P."/>
            <person name="Lance K."/>
            <person name="Lara M."/>
            <person name="Lee W."/>
            <person name="Lennon N."/>
            <person name="Letendre F."/>
            <person name="LeVine R."/>
            <person name="Lipovsky A."/>
            <person name="Liu X."/>
            <person name="Liu J."/>
            <person name="Liu S."/>
            <person name="Lokyitsang T."/>
            <person name="Lokyitsang Y."/>
            <person name="Lubonja R."/>
            <person name="Lui A."/>
            <person name="MacDonald P."/>
            <person name="Magnisalis V."/>
            <person name="Maru K."/>
            <person name="Matthews C."/>
            <person name="McCusker W."/>
            <person name="McDonough S."/>
            <person name="Mehta T."/>
            <person name="Meldrim J."/>
            <person name="Meneus L."/>
            <person name="Mihai O."/>
            <person name="Mihalev A."/>
            <person name="Mihova T."/>
            <person name="Mittelman R."/>
            <person name="Mlenga V."/>
            <person name="Montmayeur A."/>
            <person name="Mulrain L."/>
            <person name="Navidi A."/>
            <person name="Naylor J."/>
            <person name="Negash T."/>
            <person name="Nguyen T."/>
            <person name="Nguyen N."/>
            <person name="Nicol R."/>
            <person name="Norbu C."/>
            <person name="Norbu N."/>
            <person name="Novod N."/>
            <person name="O'Neill B."/>
            <person name="Osman S."/>
            <person name="Markiewicz E."/>
            <person name="Oyono O.L."/>
            <person name="Patti C."/>
            <person name="Phunkhang P."/>
            <person name="Pierre F."/>
            <person name="Priest M."/>
            <person name="Raghuraman S."/>
            <person name="Rege F."/>
            <person name="Reyes R."/>
            <person name="Rise C."/>
            <person name="Rogov P."/>
            <person name="Ross K."/>
            <person name="Ryan E."/>
            <person name="Settipalli S."/>
            <person name="Shea T."/>
            <person name="Sherpa N."/>
            <person name="Shi L."/>
            <person name="Shih D."/>
            <person name="Sparrow T."/>
            <person name="Spaulding J."/>
            <person name="Stalker J."/>
            <person name="Stange-Thomann N."/>
            <person name="Stavropoulos S."/>
            <person name="Stone C."/>
            <person name="Strader C."/>
            <person name="Tesfaye S."/>
            <person name="Thomson T."/>
            <person name="Thoulutsang Y."/>
            <person name="Thoulutsang D."/>
            <person name="Topham K."/>
            <person name="Topping I."/>
            <person name="Tsamla T."/>
            <person name="Vassiliev H."/>
            <person name="Vo A."/>
            <person name="Wangchuk T."/>
            <person name="Wangdi T."/>
            <person name="Weiand M."/>
            <person name="Wilkinson J."/>
            <person name="Wilson A."/>
            <person name="Yadav S."/>
            <person name="Young G."/>
            <person name="Yu Q."/>
            <person name="Zembek L."/>
            <person name="Zhong D."/>
            <person name="Zimmer A."/>
            <person name="Zwirko Z."/>
            <person name="Jaffe D.B."/>
            <person name="Alvarez P."/>
            <person name="Brockman W."/>
            <person name="Butler J."/>
            <person name="Chin C."/>
            <person name="Gnerre S."/>
            <person name="Grabherr M."/>
            <person name="Kleber M."/>
            <person name="Mauceli E."/>
            <person name="MacCallum I."/>
        </authorList>
    </citation>
    <scope>NUCLEOTIDE SEQUENCE [LARGE SCALE GENOMIC DNA]</scope>
    <source>
        <strain evidence="4">Tucson 14024-0371.13</strain>
    </source>
</reference>
<evidence type="ECO:0000256" key="1">
    <source>
        <dbReference type="SAM" id="MobiDB-lite"/>
    </source>
</evidence>
<dbReference type="GeneID" id="26514485"/>
<keyword evidence="4" id="KW-1185">Reference proteome</keyword>
<feature type="compositionally biased region" description="Low complexity" evidence="1">
    <location>
        <begin position="213"/>
        <end position="238"/>
    </location>
</feature>
<organism evidence="3 4">
    <name type="scientific">Drosophila ananassae</name>
    <name type="common">Fruit fly</name>
    <dbReference type="NCBI Taxonomy" id="7217"/>
    <lineage>
        <taxon>Eukaryota</taxon>
        <taxon>Metazoa</taxon>
        <taxon>Ecdysozoa</taxon>
        <taxon>Arthropoda</taxon>
        <taxon>Hexapoda</taxon>
        <taxon>Insecta</taxon>
        <taxon>Pterygota</taxon>
        <taxon>Neoptera</taxon>
        <taxon>Endopterygota</taxon>
        <taxon>Diptera</taxon>
        <taxon>Brachycera</taxon>
        <taxon>Muscomorpha</taxon>
        <taxon>Ephydroidea</taxon>
        <taxon>Drosophilidae</taxon>
        <taxon>Drosophila</taxon>
        <taxon>Sophophora</taxon>
    </lineage>
</organism>
<evidence type="ECO:0000313" key="3">
    <source>
        <dbReference type="EMBL" id="KPU77590.1"/>
    </source>
</evidence>
<sequence>MPDSSQAESEEDKALLSNDFVVMIDCLPELGEAFCESSDDYELAWLWLNKLTTFECSTIYELRMRNAFMSHFSVCLNQKRLTGVFRQPPPEVLEWVDFQDDSSQEQVARACRLATCCGMQTAPNTMQMSFDEAPRAREAPCCSRSQSSHAAAARSPSHCSCGSQNSPEKAYYHSNGGRYSAGHSAATSPGFGDPGSSTSEEEFSRKASGYTQPDSPSSYRSRSSPPKPSSRSEPASKSFSKEDVSHLLQLIRGELSGEPNSKRNDFLEQQLRRYRDFYALNKHKDPDFDAPVAGDPKSERNILLLNMQKDLIKLLFE</sequence>
<feature type="region of interest" description="Disordered" evidence="1">
    <location>
        <begin position="183"/>
        <end position="241"/>
    </location>
</feature>
<gene>
    <name evidence="3" type="primary">Dana\GF27076</name>
    <name evidence="3" type="ORF">GF27076</name>
</gene>
<feature type="domain" description="DUF4485" evidence="2">
    <location>
        <begin position="39"/>
        <end position="91"/>
    </location>
</feature>
<dbReference type="InParanoid" id="A0A0P8XSD5"/>
<dbReference type="Proteomes" id="UP000007801">
    <property type="component" value="Unassembled WGS sequence"/>
</dbReference>
<dbReference type="KEGG" id="dan:26514485"/>
<accession>A0A0P8XSD5</accession>
<protein>
    <recommendedName>
        <fullName evidence="2">DUF4485 domain-containing protein</fullName>
    </recommendedName>
</protein>
<dbReference type="AlphaFoldDB" id="A0A0P8XSD5"/>
<evidence type="ECO:0000259" key="2">
    <source>
        <dbReference type="Pfam" id="PF14846"/>
    </source>
</evidence>
<evidence type="ECO:0000313" key="4">
    <source>
        <dbReference type="Proteomes" id="UP000007801"/>
    </source>
</evidence>